<evidence type="ECO:0000313" key="5">
    <source>
        <dbReference type="EMBL" id="AXX87185.1"/>
    </source>
</evidence>
<dbReference type="GO" id="GO:0043709">
    <property type="term" value="P:cell adhesion involved in single-species biofilm formation"/>
    <property type="evidence" value="ECO:0007669"/>
    <property type="project" value="TreeGrafter"/>
</dbReference>
<dbReference type="InterPro" id="IPR043128">
    <property type="entry name" value="Rev_trsase/Diguanyl_cyclase"/>
</dbReference>
<sequence>MTIKKLIMVKLILDIIFTMKNKFFKSLSFKLLLLVTIIIFALISASFLFNSQIDRLKKQIDNIYFGNFVPLITLDLVLKNYQTIIQCKKITNNKCNIEAEKTVILKNWNNYNKAYKTKQERKIVSDIDKFIVNSFKLDKIKIYELVIKQINFLKDHEVDIAYKQRREFLVDYSSMKDYLFYNFIAIIIFSFAIIIFIIYQIIKKDNQLTILTKKYKIESITDSMTKLYNRKYFDNIFDNLPFISNANNWKSAFIMVDIDFFKQYNDTYGHDLGDQTLKKVAKALKEYFNKEYEYVFRLGGEEFGVVLFDTDEDILIECLTDINKKIINLNIEHKSSKILNIVSISTGAVIYEPNSYISANKLYKIADENLYKSKQNGRNQFTL</sequence>
<evidence type="ECO:0000313" key="6">
    <source>
        <dbReference type="Proteomes" id="UP000264693"/>
    </source>
</evidence>
<dbReference type="GO" id="GO:0005886">
    <property type="term" value="C:plasma membrane"/>
    <property type="evidence" value="ECO:0007669"/>
    <property type="project" value="TreeGrafter"/>
</dbReference>
<proteinExistence type="predicted"/>
<evidence type="ECO:0000256" key="2">
    <source>
        <dbReference type="ARBA" id="ARBA00034247"/>
    </source>
</evidence>
<evidence type="ECO:0000256" key="3">
    <source>
        <dbReference type="SAM" id="Phobius"/>
    </source>
</evidence>
<keyword evidence="3" id="KW-0812">Transmembrane</keyword>
<keyword evidence="3" id="KW-0472">Membrane</keyword>
<dbReference type="KEGG" id="amar:AMRN_1449"/>
<feature type="transmembrane region" description="Helical" evidence="3">
    <location>
        <begin position="179"/>
        <end position="202"/>
    </location>
</feature>
<protein>
    <recommendedName>
        <fullName evidence="1">diguanylate cyclase</fullName>
        <ecNumber evidence="1">2.7.7.65</ecNumber>
    </recommendedName>
</protein>
<keyword evidence="3" id="KW-1133">Transmembrane helix</keyword>
<gene>
    <name evidence="5" type="ORF">AMRN_1449</name>
</gene>
<dbReference type="Pfam" id="PF00990">
    <property type="entry name" value="GGDEF"/>
    <property type="match status" value="1"/>
</dbReference>
<organism evidence="5 6">
    <name type="scientific">Malaciobacter marinus</name>
    <dbReference type="NCBI Taxonomy" id="505249"/>
    <lineage>
        <taxon>Bacteria</taxon>
        <taxon>Pseudomonadati</taxon>
        <taxon>Campylobacterota</taxon>
        <taxon>Epsilonproteobacteria</taxon>
        <taxon>Campylobacterales</taxon>
        <taxon>Arcobacteraceae</taxon>
        <taxon>Malaciobacter</taxon>
    </lineage>
</organism>
<dbReference type="PANTHER" id="PTHR45138:SF9">
    <property type="entry name" value="DIGUANYLATE CYCLASE DGCM-RELATED"/>
    <property type="match status" value="1"/>
</dbReference>
<dbReference type="Proteomes" id="UP000264693">
    <property type="component" value="Chromosome"/>
</dbReference>
<dbReference type="EC" id="2.7.7.65" evidence="1"/>
<dbReference type="InterPro" id="IPR000160">
    <property type="entry name" value="GGDEF_dom"/>
</dbReference>
<dbReference type="FunFam" id="3.30.70.270:FF:000001">
    <property type="entry name" value="Diguanylate cyclase domain protein"/>
    <property type="match status" value="1"/>
</dbReference>
<name>A0A347TKQ7_9BACT</name>
<dbReference type="PROSITE" id="PS50887">
    <property type="entry name" value="GGDEF"/>
    <property type="match status" value="1"/>
</dbReference>
<dbReference type="CDD" id="cd01949">
    <property type="entry name" value="GGDEF"/>
    <property type="match status" value="1"/>
</dbReference>
<accession>A0A347TKQ7</accession>
<evidence type="ECO:0000259" key="4">
    <source>
        <dbReference type="PROSITE" id="PS50887"/>
    </source>
</evidence>
<dbReference type="Gene3D" id="3.30.70.270">
    <property type="match status" value="1"/>
</dbReference>
<dbReference type="NCBIfam" id="TIGR00254">
    <property type="entry name" value="GGDEF"/>
    <property type="match status" value="1"/>
</dbReference>
<evidence type="ECO:0000256" key="1">
    <source>
        <dbReference type="ARBA" id="ARBA00012528"/>
    </source>
</evidence>
<feature type="transmembrane region" description="Helical" evidence="3">
    <location>
        <begin position="27"/>
        <end position="49"/>
    </location>
</feature>
<dbReference type="SMART" id="SM00267">
    <property type="entry name" value="GGDEF"/>
    <property type="match status" value="1"/>
</dbReference>
<dbReference type="PANTHER" id="PTHR45138">
    <property type="entry name" value="REGULATORY COMPONENTS OF SENSORY TRANSDUCTION SYSTEM"/>
    <property type="match status" value="1"/>
</dbReference>
<reference evidence="5 6" key="1">
    <citation type="submission" date="2018-08" db="EMBL/GenBank/DDBJ databases">
        <title>Complete genome of the Arcobacter marinus type strain JCM 15502.</title>
        <authorList>
            <person name="Miller W.G."/>
            <person name="Yee E."/>
            <person name="Huynh S."/>
            <person name="Parker C.T."/>
        </authorList>
    </citation>
    <scope>NUCLEOTIDE SEQUENCE [LARGE SCALE GENOMIC DNA]</scope>
    <source>
        <strain evidence="5 6">JCM 15502</strain>
    </source>
</reference>
<dbReference type="InterPro" id="IPR029787">
    <property type="entry name" value="Nucleotide_cyclase"/>
</dbReference>
<feature type="domain" description="GGDEF" evidence="4">
    <location>
        <begin position="249"/>
        <end position="383"/>
    </location>
</feature>
<dbReference type="SUPFAM" id="SSF55073">
    <property type="entry name" value="Nucleotide cyclase"/>
    <property type="match status" value="1"/>
</dbReference>
<comment type="catalytic activity">
    <reaction evidence="2">
        <text>2 GTP = 3',3'-c-di-GMP + 2 diphosphate</text>
        <dbReference type="Rhea" id="RHEA:24898"/>
        <dbReference type="ChEBI" id="CHEBI:33019"/>
        <dbReference type="ChEBI" id="CHEBI:37565"/>
        <dbReference type="ChEBI" id="CHEBI:58805"/>
        <dbReference type="EC" id="2.7.7.65"/>
    </reaction>
</comment>
<dbReference type="AlphaFoldDB" id="A0A347TKQ7"/>
<dbReference type="InterPro" id="IPR050469">
    <property type="entry name" value="Diguanylate_Cyclase"/>
</dbReference>
<dbReference type="EMBL" id="CP032101">
    <property type="protein sequence ID" value="AXX87185.1"/>
    <property type="molecule type" value="Genomic_DNA"/>
</dbReference>
<dbReference type="GO" id="GO:1902201">
    <property type="term" value="P:negative regulation of bacterial-type flagellum-dependent cell motility"/>
    <property type="evidence" value="ECO:0007669"/>
    <property type="project" value="TreeGrafter"/>
</dbReference>
<dbReference type="GO" id="GO:0052621">
    <property type="term" value="F:diguanylate cyclase activity"/>
    <property type="evidence" value="ECO:0007669"/>
    <property type="project" value="UniProtKB-EC"/>
</dbReference>